<feature type="domain" description="Nephrocystin 3-like N-terminal" evidence="5">
    <location>
        <begin position="74"/>
        <end position="227"/>
    </location>
</feature>
<dbReference type="Proteomes" id="UP000772434">
    <property type="component" value="Unassembled WGS sequence"/>
</dbReference>
<dbReference type="Pfam" id="PF24883">
    <property type="entry name" value="NPHP3_N"/>
    <property type="match status" value="1"/>
</dbReference>
<protein>
    <submittedName>
        <fullName evidence="6">Ankyrin repeat-containing domain protein</fullName>
    </submittedName>
</protein>
<feature type="repeat" description="ANK" evidence="3">
    <location>
        <begin position="860"/>
        <end position="892"/>
    </location>
</feature>
<accession>A0A9P5PCK6</accession>
<dbReference type="SUPFAM" id="SSF48403">
    <property type="entry name" value="Ankyrin repeat"/>
    <property type="match status" value="2"/>
</dbReference>
<dbReference type="Pfam" id="PF12796">
    <property type="entry name" value="Ank_2"/>
    <property type="match status" value="4"/>
</dbReference>
<evidence type="ECO:0000259" key="4">
    <source>
        <dbReference type="Pfam" id="PF22939"/>
    </source>
</evidence>
<dbReference type="Pfam" id="PF22939">
    <property type="entry name" value="WHD_GPIID"/>
    <property type="match status" value="1"/>
</dbReference>
<feature type="repeat" description="ANK" evidence="3">
    <location>
        <begin position="702"/>
        <end position="734"/>
    </location>
</feature>
<name>A0A9P5PCK6_9AGAR</name>
<dbReference type="AlphaFoldDB" id="A0A9P5PCK6"/>
<dbReference type="SMART" id="SM00248">
    <property type="entry name" value="ANK"/>
    <property type="match status" value="12"/>
</dbReference>
<feature type="domain" description="GPI inositol-deacylase winged helix" evidence="4">
    <location>
        <begin position="329"/>
        <end position="404"/>
    </location>
</feature>
<keyword evidence="7" id="KW-1185">Reference proteome</keyword>
<organism evidence="6 7">
    <name type="scientific">Rhodocollybia butyracea</name>
    <dbReference type="NCBI Taxonomy" id="206335"/>
    <lineage>
        <taxon>Eukaryota</taxon>
        <taxon>Fungi</taxon>
        <taxon>Dikarya</taxon>
        <taxon>Basidiomycota</taxon>
        <taxon>Agaricomycotina</taxon>
        <taxon>Agaricomycetes</taxon>
        <taxon>Agaricomycetidae</taxon>
        <taxon>Agaricales</taxon>
        <taxon>Marasmiineae</taxon>
        <taxon>Omphalotaceae</taxon>
        <taxon>Rhodocollybia</taxon>
    </lineage>
</organism>
<feature type="repeat" description="ANK" evidence="3">
    <location>
        <begin position="564"/>
        <end position="593"/>
    </location>
</feature>
<dbReference type="PANTHER" id="PTHR24198:SF165">
    <property type="entry name" value="ANKYRIN REPEAT-CONTAINING PROTEIN-RELATED"/>
    <property type="match status" value="1"/>
</dbReference>
<keyword evidence="1" id="KW-0677">Repeat</keyword>
<gene>
    <name evidence="6" type="ORF">BDP27DRAFT_1407489</name>
</gene>
<dbReference type="OrthoDB" id="194358at2759"/>
<evidence type="ECO:0000256" key="3">
    <source>
        <dbReference type="PROSITE-ProRule" id="PRU00023"/>
    </source>
</evidence>
<dbReference type="InterPro" id="IPR036770">
    <property type="entry name" value="Ankyrin_rpt-contain_sf"/>
</dbReference>
<feature type="repeat" description="ANK" evidence="3">
    <location>
        <begin position="768"/>
        <end position="800"/>
    </location>
</feature>
<dbReference type="PROSITE" id="PS50088">
    <property type="entry name" value="ANK_REPEAT"/>
    <property type="match status" value="6"/>
</dbReference>
<dbReference type="InterPro" id="IPR054471">
    <property type="entry name" value="GPIID_WHD"/>
</dbReference>
<reference evidence="6" key="1">
    <citation type="submission" date="2020-11" db="EMBL/GenBank/DDBJ databases">
        <authorList>
            <consortium name="DOE Joint Genome Institute"/>
            <person name="Ahrendt S."/>
            <person name="Riley R."/>
            <person name="Andreopoulos W."/>
            <person name="Labutti K."/>
            <person name="Pangilinan J."/>
            <person name="Ruiz-Duenas F.J."/>
            <person name="Barrasa J.M."/>
            <person name="Sanchez-Garcia M."/>
            <person name="Camarero S."/>
            <person name="Miyauchi S."/>
            <person name="Serrano A."/>
            <person name="Linde D."/>
            <person name="Babiker R."/>
            <person name="Drula E."/>
            <person name="Ayuso-Fernandez I."/>
            <person name="Pacheco R."/>
            <person name="Padilla G."/>
            <person name="Ferreira P."/>
            <person name="Barriuso J."/>
            <person name="Kellner H."/>
            <person name="Castanera R."/>
            <person name="Alfaro M."/>
            <person name="Ramirez L."/>
            <person name="Pisabarro A.G."/>
            <person name="Kuo A."/>
            <person name="Tritt A."/>
            <person name="Lipzen A."/>
            <person name="He G."/>
            <person name="Yan M."/>
            <person name="Ng V."/>
            <person name="Cullen D."/>
            <person name="Martin F."/>
            <person name="Rosso M.-N."/>
            <person name="Henrissat B."/>
            <person name="Hibbett D."/>
            <person name="Martinez A.T."/>
            <person name="Grigoriev I.V."/>
        </authorList>
    </citation>
    <scope>NUCLEOTIDE SEQUENCE</scope>
    <source>
        <strain evidence="6">AH 40177</strain>
    </source>
</reference>
<evidence type="ECO:0000259" key="5">
    <source>
        <dbReference type="Pfam" id="PF24883"/>
    </source>
</evidence>
<dbReference type="InterPro" id="IPR056884">
    <property type="entry name" value="NPHP3-like_N"/>
</dbReference>
<evidence type="ECO:0000256" key="1">
    <source>
        <dbReference type="ARBA" id="ARBA00022737"/>
    </source>
</evidence>
<dbReference type="Gene3D" id="1.25.40.20">
    <property type="entry name" value="Ankyrin repeat-containing domain"/>
    <property type="match status" value="3"/>
</dbReference>
<sequence length="1099" mass="121602">MNEPSFGRDSRAQQDRSGSMFAGASHFTLPNSQFIINNNYHTWNTNDMLDIRKWLKAPDPSTNFVAACDKRTPGTGEWILSDSQFIEWREATSGVLWIQGKGKALLAAIIQNLQANPASLCCYYYFDNRDNSQTKTNARGLLQSLLLQMATRQEKVHPALHELYRISNQGLMEPTIAGLSATLEVVSKDLSPVFLVLDAMDECSEAIDVFKHLAHLKKNLCIAVTSRYLAETGYDVSWYIHLDDTESFHQDIAKYLQDKLSHRKLKPELFTEIVNGLSQGAQGQFRWVDCQVTVLEQCKTPKAMHEALKKLPRTLAETYTLAIKRMREGQLLMWLAYAFEPLSIAQVTDILAVDLEAQTFDPDMRSLELENGTYEILDSTLITVDVKKVVKLAHNSVKEFLTQTHAEFNKEGMLPENENIFKELFSLGLYAAQHWPSHMKALDDEALECKPAKDLAISLLKDNSQLIYMNWIRIHVLEERSWHDTYQPTLDSSKIQGQLYYMASLNMQSIAEHLLVENMADVNCQGGVYGNALQVACWKEHRDIVQLLLEHKADVSAQGGLYGSALQGASAHGDKETVQLLLEHKADVNAQGGKYGNALQAACWSGNRDVVQLLLEHKAAVNAQGGEYGNALQAACWSRNRDVVQLLLEHKADLLLMHKADVNAQGGKHQHALWAAIRGENKVVVQLLLEHKADVNGLGGGYYGSVLKAAASEGSKDIIQLLLEHKADVNAQGGLYGNALQAAASRGSISIVQLLLEHKADVNAQGGHYWNALHAAIIEKNKDIVHLLLEHNVDVNAKWEGSFQKGQQRYCATSSGTQSRCKCPRGKYGNALQAASWRGKKHIVQLLLEYKADVNAQGGQYGSALQAASWQGKKHIVQLLLEHKADVNAQGGQYGSALLAAIATGNKDIVELLLEHKADVNAQGGRYRNAVQAAISKGNEDIVERLLKHNARVNAQGATTHQSVIIDGFGSPKMGLVKGTRRAIHKHLNILKHVMKSYLTKRLNALNSLAMIVDRRKWRNSVEGEVKTAALEIGNKAMAIASSSKKADTSKLALVPRFGVIPSVDSVLVQTFTSKPFCLLKPLGKKYILKQLGSSKVSN</sequence>
<dbReference type="PROSITE" id="PS50297">
    <property type="entry name" value="ANK_REP_REGION"/>
    <property type="match status" value="1"/>
</dbReference>
<evidence type="ECO:0000256" key="2">
    <source>
        <dbReference type="ARBA" id="ARBA00023043"/>
    </source>
</evidence>
<dbReference type="Pfam" id="PF00023">
    <property type="entry name" value="Ank"/>
    <property type="match status" value="2"/>
</dbReference>
<comment type="caution">
    <text evidence="6">The sequence shown here is derived from an EMBL/GenBank/DDBJ whole genome shotgun (WGS) entry which is preliminary data.</text>
</comment>
<dbReference type="InterPro" id="IPR002110">
    <property type="entry name" value="Ankyrin_rpt"/>
</dbReference>
<proteinExistence type="predicted"/>
<feature type="repeat" description="ANK" evidence="3">
    <location>
        <begin position="738"/>
        <end position="767"/>
    </location>
</feature>
<evidence type="ECO:0000313" key="6">
    <source>
        <dbReference type="EMBL" id="KAF9059635.1"/>
    </source>
</evidence>
<feature type="repeat" description="ANK" evidence="3">
    <location>
        <begin position="893"/>
        <end position="925"/>
    </location>
</feature>
<dbReference type="EMBL" id="JADNRY010000287">
    <property type="protein sequence ID" value="KAF9059635.1"/>
    <property type="molecule type" value="Genomic_DNA"/>
</dbReference>
<dbReference type="PANTHER" id="PTHR24198">
    <property type="entry name" value="ANKYRIN REPEAT AND PROTEIN KINASE DOMAIN-CONTAINING PROTEIN"/>
    <property type="match status" value="1"/>
</dbReference>
<keyword evidence="2 3" id="KW-0040">ANK repeat</keyword>
<evidence type="ECO:0000313" key="7">
    <source>
        <dbReference type="Proteomes" id="UP000772434"/>
    </source>
</evidence>